<comment type="caution">
    <text evidence="3">The sequence shown here is derived from an EMBL/GenBank/DDBJ whole genome shotgun (WGS) entry which is preliminary data.</text>
</comment>
<name>A0AAV8YQ16_9CUCU</name>
<evidence type="ECO:0000313" key="3">
    <source>
        <dbReference type="EMBL" id="KAJ8953390.1"/>
    </source>
</evidence>
<feature type="region of interest" description="Disordered" evidence="1">
    <location>
        <begin position="15"/>
        <end position="89"/>
    </location>
</feature>
<dbReference type="EMBL" id="JAPWTK010000056">
    <property type="protein sequence ID" value="KAJ8953390.1"/>
    <property type="molecule type" value="Genomic_DNA"/>
</dbReference>
<evidence type="ECO:0000256" key="1">
    <source>
        <dbReference type="SAM" id="MobiDB-lite"/>
    </source>
</evidence>
<organism evidence="3 4">
    <name type="scientific">Aromia moschata</name>
    <dbReference type="NCBI Taxonomy" id="1265417"/>
    <lineage>
        <taxon>Eukaryota</taxon>
        <taxon>Metazoa</taxon>
        <taxon>Ecdysozoa</taxon>
        <taxon>Arthropoda</taxon>
        <taxon>Hexapoda</taxon>
        <taxon>Insecta</taxon>
        <taxon>Pterygota</taxon>
        <taxon>Neoptera</taxon>
        <taxon>Endopterygota</taxon>
        <taxon>Coleoptera</taxon>
        <taxon>Polyphaga</taxon>
        <taxon>Cucujiformia</taxon>
        <taxon>Chrysomeloidea</taxon>
        <taxon>Cerambycidae</taxon>
        <taxon>Cerambycinae</taxon>
        <taxon>Callichromatini</taxon>
        <taxon>Aromia</taxon>
    </lineage>
</organism>
<dbReference type="Pfam" id="PF13843">
    <property type="entry name" value="DDE_Tnp_1_7"/>
    <property type="match status" value="1"/>
</dbReference>
<proteinExistence type="predicted"/>
<gene>
    <name evidence="3" type="ORF">NQ318_023507</name>
</gene>
<dbReference type="PANTHER" id="PTHR46599">
    <property type="entry name" value="PIGGYBAC TRANSPOSABLE ELEMENT-DERIVED PROTEIN 4"/>
    <property type="match status" value="1"/>
</dbReference>
<dbReference type="PANTHER" id="PTHR46599:SF3">
    <property type="entry name" value="PIGGYBAC TRANSPOSABLE ELEMENT-DERIVED PROTEIN 4"/>
    <property type="match status" value="1"/>
</dbReference>
<dbReference type="Proteomes" id="UP001162162">
    <property type="component" value="Unassembled WGS sequence"/>
</dbReference>
<evidence type="ECO:0000259" key="2">
    <source>
        <dbReference type="Pfam" id="PF13843"/>
    </source>
</evidence>
<dbReference type="InterPro" id="IPR029526">
    <property type="entry name" value="PGBD"/>
</dbReference>
<sequence>MSSRGKRILQLALTQQYDVSDDDQDVEDPFADSADFADSDDDPVYIPKSSSDEFSSDSTDSDPDNIPRKKQNLQDVDDPGPSCSFATNNNKKVMNNNHLEGFEKSMEIESTDVRLSEAGVEGTYIQLVESESNENEIVREIIPVEHEFSENQDVHSSGEPQLDQRQPKLYDISSSIWGPPQGQHLAFDETFVGGITPEWSGALKGEKPIQYFLAFVDFDIIDMIVNQTNHYATQILIETKNISNKARVQTWEPTDRKEIMHFIGLLGYMGIVRMSYLRDYWSTKWIFSNKVAKNIMNRNRFEILLKMFHFSDNSLCPKGDRIYKVQPLLDRLIQNYKKIYTPGKMFCIDESEDLYSNNIIHKKTHKYGIKIFKLCCENGYTWNMSIYSGKEREQIANTPNTESILVATKVVLNLSEELLGSGRICVIDNWYTSLQLAHILLDKHTHCLGTLRSNRKGKSQ</sequence>
<feature type="compositionally biased region" description="Acidic residues" evidence="1">
    <location>
        <begin position="19"/>
        <end position="43"/>
    </location>
</feature>
<keyword evidence="4" id="KW-1185">Reference proteome</keyword>
<feature type="domain" description="PiggyBac transposable element-derived protein" evidence="2">
    <location>
        <begin position="208"/>
        <end position="457"/>
    </location>
</feature>
<evidence type="ECO:0000313" key="4">
    <source>
        <dbReference type="Proteomes" id="UP001162162"/>
    </source>
</evidence>
<dbReference type="AlphaFoldDB" id="A0AAV8YQ16"/>
<reference evidence="3" key="1">
    <citation type="journal article" date="2023" name="Insect Mol. Biol.">
        <title>Genome sequencing provides insights into the evolution of gene families encoding plant cell wall-degrading enzymes in longhorned beetles.</title>
        <authorList>
            <person name="Shin N.R."/>
            <person name="Okamura Y."/>
            <person name="Kirsch R."/>
            <person name="Pauchet Y."/>
        </authorList>
    </citation>
    <scope>NUCLEOTIDE SEQUENCE</scope>
    <source>
        <strain evidence="3">AMC_N1</strain>
    </source>
</reference>
<accession>A0AAV8YQ16</accession>
<protein>
    <recommendedName>
        <fullName evidence="2">PiggyBac transposable element-derived protein domain-containing protein</fullName>
    </recommendedName>
</protein>